<accession>A0AAJ7L348</accession>
<name>A0AAJ7L348_9ACAR</name>
<dbReference type="PANTHER" id="PTHR21812:SF1">
    <property type="entry name" value="INO80 COMPLEX SUBUNIT E"/>
    <property type="match status" value="1"/>
</dbReference>
<evidence type="ECO:0000256" key="2">
    <source>
        <dbReference type="SAM" id="MobiDB-lite"/>
    </source>
</evidence>
<evidence type="ECO:0000256" key="1">
    <source>
        <dbReference type="SAM" id="Coils"/>
    </source>
</evidence>
<sequence length="254" mass="27524">MDPNLDSKQRYVELKKRMKYLLHENESYKQEIAKVNERLLNVSKDKAFLLEQLLQFEDNDSSTESELSDSDHDRKLPEPPKKKPRQRKPKAPAAAPSSGPNSWSNSPKSHNRTTTANPSTTNQGGHGGPSHSKTSSKTGAAGGQTKRRSKHENQARNKNAAGPQPTQIASASMSRVSGGGPSIGNHTGNPSSSGPVSSSILNRNTLTAEEVERHLQAKSGPRLPMPQPTSLTLPAELFNDDAFMTDLGSDRGNV</sequence>
<feature type="region of interest" description="Disordered" evidence="2">
    <location>
        <begin position="56"/>
        <end position="206"/>
    </location>
</feature>
<dbReference type="InterPro" id="IPR026678">
    <property type="entry name" value="INO80E"/>
</dbReference>
<dbReference type="GO" id="GO:0006338">
    <property type="term" value="P:chromatin remodeling"/>
    <property type="evidence" value="ECO:0007669"/>
    <property type="project" value="InterPro"/>
</dbReference>
<dbReference type="GO" id="GO:0031011">
    <property type="term" value="C:Ino80 complex"/>
    <property type="evidence" value="ECO:0007669"/>
    <property type="project" value="InterPro"/>
</dbReference>
<evidence type="ECO:0000313" key="5">
    <source>
        <dbReference type="RefSeq" id="XP_018494175.1"/>
    </source>
</evidence>
<organism evidence="4 5">
    <name type="scientific">Galendromus occidentalis</name>
    <name type="common">western predatory mite</name>
    <dbReference type="NCBI Taxonomy" id="34638"/>
    <lineage>
        <taxon>Eukaryota</taxon>
        <taxon>Metazoa</taxon>
        <taxon>Ecdysozoa</taxon>
        <taxon>Arthropoda</taxon>
        <taxon>Chelicerata</taxon>
        <taxon>Arachnida</taxon>
        <taxon>Acari</taxon>
        <taxon>Parasitiformes</taxon>
        <taxon>Mesostigmata</taxon>
        <taxon>Gamasina</taxon>
        <taxon>Phytoseioidea</taxon>
        <taxon>Phytoseiidae</taxon>
        <taxon>Typhlodrominae</taxon>
        <taxon>Galendromus</taxon>
    </lineage>
</organism>
<feature type="compositionally biased region" description="Acidic residues" evidence="2">
    <location>
        <begin position="57"/>
        <end position="68"/>
    </location>
</feature>
<feature type="compositionally biased region" description="Polar residues" evidence="2">
    <location>
        <begin position="112"/>
        <end position="123"/>
    </location>
</feature>
<feature type="compositionally biased region" description="Low complexity" evidence="2">
    <location>
        <begin position="91"/>
        <end position="108"/>
    </location>
</feature>
<dbReference type="AlphaFoldDB" id="A0AAJ7L348"/>
<feature type="coiled-coil region" evidence="1">
    <location>
        <begin position="11"/>
        <end position="45"/>
    </location>
</feature>
<dbReference type="RefSeq" id="XP_018494175.1">
    <property type="nucleotide sequence ID" value="XM_018638659.1"/>
</dbReference>
<dbReference type="KEGG" id="goe:108863934"/>
<dbReference type="InterPro" id="IPR056515">
    <property type="entry name" value="INO80E_N"/>
</dbReference>
<protein>
    <submittedName>
        <fullName evidence="5">Uncharacterized protein LOC108863934</fullName>
    </submittedName>
</protein>
<feature type="domain" description="INO80 complex subunit E N-terminal" evidence="3">
    <location>
        <begin position="6"/>
        <end position="53"/>
    </location>
</feature>
<feature type="compositionally biased region" description="Polar residues" evidence="2">
    <location>
        <begin position="164"/>
        <end position="175"/>
    </location>
</feature>
<proteinExistence type="predicted"/>
<evidence type="ECO:0000313" key="4">
    <source>
        <dbReference type="Proteomes" id="UP000694867"/>
    </source>
</evidence>
<dbReference type="GeneID" id="108863934"/>
<dbReference type="Pfam" id="PF24237">
    <property type="entry name" value="INO80E"/>
    <property type="match status" value="1"/>
</dbReference>
<evidence type="ECO:0000259" key="3">
    <source>
        <dbReference type="Pfam" id="PF24237"/>
    </source>
</evidence>
<dbReference type="PANTHER" id="PTHR21812">
    <property type="entry name" value="INO80 COMPLEX SUBUNIT E"/>
    <property type="match status" value="1"/>
</dbReference>
<feature type="compositionally biased region" description="Low complexity" evidence="2">
    <location>
        <begin position="190"/>
        <end position="199"/>
    </location>
</feature>
<reference evidence="5" key="1">
    <citation type="submission" date="2025-08" db="UniProtKB">
        <authorList>
            <consortium name="RefSeq"/>
        </authorList>
    </citation>
    <scope>IDENTIFICATION</scope>
</reference>
<feature type="compositionally biased region" description="Basic and acidic residues" evidence="2">
    <location>
        <begin position="69"/>
        <end position="81"/>
    </location>
</feature>
<keyword evidence="1" id="KW-0175">Coiled coil</keyword>
<keyword evidence="4" id="KW-1185">Reference proteome</keyword>
<dbReference type="Proteomes" id="UP000694867">
    <property type="component" value="Unplaced"/>
</dbReference>
<gene>
    <name evidence="5" type="primary">LOC108863934</name>
</gene>